<reference evidence="2 3" key="1">
    <citation type="submission" date="2019-08" db="EMBL/GenBank/DDBJ databases">
        <title>In-depth cultivation of the pig gut microbiome towards novel bacterial diversity and tailored functional studies.</title>
        <authorList>
            <person name="Wylensek D."/>
            <person name="Hitch T.C.A."/>
            <person name="Clavel T."/>
        </authorList>
    </citation>
    <scope>NUCLEOTIDE SEQUENCE [LARGE SCALE GENOMIC DNA]</scope>
    <source>
        <strain evidence="2 3">Oil-RF-744-WCA-WT-10</strain>
    </source>
</reference>
<keyword evidence="3" id="KW-1185">Reference proteome</keyword>
<evidence type="ECO:0000259" key="1">
    <source>
        <dbReference type="Pfam" id="PF04991"/>
    </source>
</evidence>
<dbReference type="EMBL" id="VULT01000001">
    <property type="protein sequence ID" value="MSS16337.1"/>
    <property type="molecule type" value="Genomic_DNA"/>
</dbReference>
<dbReference type="AlphaFoldDB" id="A0A6L5X9N5"/>
<evidence type="ECO:0000313" key="3">
    <source>
        <dbReference type="Proteomes" id="UP000483362"/>
    </source>
</evidence>
<dbReference type="Proteomes" id="UP000483362">
    <property type="component" value="Unassembled WGS sequence"/>
</dbReference>
<feature type="domain" description="LicD/FKTN/FKRP nucleotidyltransferase" evidence="1">
    <location>
        <begin position="25"/>
        <end position="138"/>
    </location>
</feature>
<name>A0A6L5X9N5_9BACT</name>
<dbReference type="PANTHER" id="PTHR43404:SF2">
    <property type="entry name" value="LIPOPOLYSACCHARIDE CHOLINEPHOSPHOTRANSFERASE LICD"/>
    <property type="match status" value="1"/>
</dbReference>
<proteinExistence type="predicted"/>
<dbReference type="InterPro" id="IPR007074">
    <property type="entry name" value="LicD/FKTN/FKRP_NTP_transf"/>
</dbReference>
<comment type="caution">
    <text evidence="2">The sequence shown here is derived from an EMBL/GenBank/DDBJ whole genome shotgun (WGS) entry which is preliminary data.</text>
</comment>
<dbReference type="PANTHER" id="PTHR43404">
    <property type="entry name" value="LIPOPOLYSACCHARIDE CHOLINEPHOSPHOTRANSFERASE LICD"/>
    <property type="match status" value="1"/>
</dbReference>
<sequence length="263" mass="31172">MKEIATIAELRSIQLAVLDHITTYCDKHGIVYFLACGSLIGAIRHKGYIPWDDDIDLFMPRESYNRLLAAYRDPDPRYALLAPGRATRYLYTYAKVVDRRTLVVEDEVPGYELGVYVDIFPLDYVTDCRWLRRHVVWKYKKFIYRMRRCKMQPNFLASRWRYLLYRYFPLPLRAIDSLIGHTLTGHKPTGTVCNMTEANALERECFPAHCIEGERVEVDFEGKRYKTMPGYDEYLHHLYGDYMQLPPVEQRVHHHFAAYWRDA</sequence>
<dbReference type="GO" id="GO:0009100">
    <property type="term" value="P:glycoprotein metabolic process"/>
    <property type="evidence" value="ECO:0007669"/>
    <property type="project" value="UniProtKB-ARBA"/>
</dbReference>
<accession>A0A6L5X9N5</accession>
<dbReference type="InterPro" id="IPR052942">
    <property type="entry name" value="LPS_cholinephosphotransferase"/>
</dbReference>
<protein>
    <submittedName>
        <fullName evidence="2">LicD family protein</fullName>
    </submittedName>
</protein>
<gene>
    <name evidence="2" type="ORF">FYJ29_00905</name>
</gene>
<organism evidence="2 3">
    <name type="scientific">Sodaliphilus pleomorphus</name>
    <dbReference type="NCBI Taxonomy" id="2606626"/>
    <lineage>
        <taxon>Bacteria</taxon>
        <taxon>Pseudomonadati</taxon>
        <taxon>Bacteroidota</taxon>
        <taxon>Bacteroidia</taxon>
        <taxon>Bacteroidales</taxon>
        <taxon>Muribaculaceae</taxon>
        <taxon>Sodaliphilus</taxon>
    </lineage>
</organism>
<dbReference type="Pfam" id="PF04991">
    <property type="entry name" value="LicD"/>
    <property type="match status" value="1"/>
</dbReference>
<dbReference type="RefSeq" id="WP_154327878.1">
    <property type="nucleotide sequence ID" value="NZ_CP045696.1"/>
</dbReference>
<evidence type="ECO:0000313" key="2">
    <source>
        <dbReference type="EMBL" id="MSS16337.1"/>
    </source>
</evidence>